<gene>
    <name evidence="2" type="ORF">QYF61_004161</name>
</gene>
<name>A0AAN7N1G5_MYCAM</name>
<accession>A0AAN7N1G5</accession>
<dbReference type="EMBL" id="JAUNZN010000007">
    <property type="protein sequence ID" value="KAK4818037.1"/>
    <property type="molecule type" value="Genomic_DNA"/>
</dbReference>
<organism evidence="2 3">
    <name type="scientific">Mycteria americana</name>
    <name type="common">Wood stork</name>
    <dbReference type="NCBI Taxonomy" id="33587"/>
    <lineage>
        <taxon>Eukaryota</taxon>
        <taxon>Metazoa</taxon>
        <taxon>Chordata</taxon>
        <taxon>Craniata</taxon>
        <taxon>Vertebrata</taxon>
        <taxon>Euteleostomi</taxon>
        <taxon>Archelosauria</taxon>
        <taxon>Archosauria</taxon>
        <taxon>Dinosauria</taxon>
        <taxon>Saurischia</taxon>
        <taxon>Theropoda</taxon>
        <taxon>Coelurosauria</taxon>
        <taxon>Aves</taxon>
        <taxon>Neognathae</taxon>
        <taxon>Neoaves</taxon>
        <taxon>Aequornithes</taxon>
        <taxon>Ciconiiformes</taxon>
        <taxon>Ciconiidae</taxon>
        <taxon>Mycteria</taxon>
    </lineage>
</organism>
<comment type="caution">
    <text evidence="2">The sequence shown here is derived from an EMBL/GenBank/DDBJ whole genome shotgun (WGS) entry which is preliminary data.</text>
</comment>
<proteinExistence type="predicted"/>
<evidence type="ECO:0000313" key="3">
    <source>
        <dbReference type="Proteomes" id="UP001333110"/>
    </source>
</evidence>
<protein>
    <submittedName>
        <fullName evidence="2">Uncharacterized protein</fullName>
    </submittedName>
</protein>
<keyword evidence="3" id="KW-1185">Reference proteome</keyword>
<evidence type="ECO:0000313" key="2">
    <source>
        <dbReference type="EMBL" id="KAK4818037.1"/>
    </source>
</evidence>
<feature type="region of interest" description="Disordered" evidence="1">
    <location>
        <begin position="1"/>
        <end position="24"/>
    </location>
</feature>
<reference evidence="2 3" key="1">
    <citation type="journal article" date="2023" name="J. Hered.">
        <title>Chromosome-level genome of the wood stork (Mycteria americana) provides insight into avian chromosome evolution.</title>
        <authorList>
            <person name="Flamio R. Jr."/>
            <person name="Ramstad K.M."/>
        </authorList>
    </citation>
    <scope>NUCLEOTIDE SEQUENCE [LARGE SCALE GENOMIC DNA]</scope>
    <source>
        <strain evidence="2">JAX WOST 10</strain>
    </source>
</reference>
<dbReference type="AlphaFoldDB" id="A0AAN7N1G5"/>
<evidence type="ECO:0000256" key="1">
    <source>
        <dbReference type="SAM" id="MobiDB-lite"/>
    </source>
</evidence>
<sequence length="67" mass="7484">MPEQCALAGKTKSNKGCSNRSASRRSRGVIIPLSTVLVRSLLESRNQFWVPQYKKDVDQLISRHGIA</sequence>
<dbReference type="Proteomes" id="UP001333110">
    <property type="component" value="Unassembled WGS sequence"/>
</dbReference>